<dbReference type="Pfam" id="PF00483">
    <property type="entry name" value="NTP_transferase"/>
    <property type="match status" value="1"/>
</dbReference>
<sequence length="239" mass="25746">MSTAGAQAVILAGGLATRMRPFTLKTPKAMLDVAGRPFIDWQLEKLASCGYGDVILCIAHLGDAIRDHVGDGARFGLTVRYADEGPNLLGTLGAIRNALDLLAPAFLVTYGDSYLPFDYAAPLRVLEAHEDCDGVMSVYKNEGQWDASNVVTDGTWVARYQKGVSDPAFDHIDYGAIALRRTVVAATAPGARADLAVLQEELARQKRLRAYPAGVRFFEIGSPEGLATLTDHLQLKNTP</sequence>
<proteinExistence type="predicted"/>
<dbReference type="GO" id="GO:0016740">
    <property type="term" value="F:transferase activity"/>
    <property type="evidence" value="ECO:0007669"/>
    <property type="project" value="UniProtKB-KW"/>
</dbReference>
<dbReference type="InterPro" id="IPR029044">
    <property type="entry name" value="Nucleotide-diphossugar_trans"/>
</dbReference>
<evidence type="ECO:0000313" key="3">
    <source>
        <dbReference type="Proteomes" id="UP001374803"/>
    </source>
</evidence>
<keyword evidence="2" id="KW-0808">Transferase</keyword>
<evidence type="ECO:0000259" key="1">
    <source>
        <dbReference type="Pfam" id="PF00483"/>
    </source>
</evidence>
<dbReference type="SUPFAM" id="SSF53448">
    <property type="entry name" value="Nucleotide-diphospho-sugar transferases"/>
    <property type="match status" value="1"/>
</dbReference>
<organism evidence="2 3">
    <name type="scientific">Pendulispora rubella</name>
    <dbReference type="NCBI Taxonomy" id="2741070"/>
    <lineage>
        <taxon>Bacteria</taxon>
        <taxon>Pseudomonadati</taxon>
        <taxon>Myxococcota</taxon>
        <taxon>Myxococcia</taxon>
        <taxon>Myxococcales</taxon>
        <taxon>Sorangiineae</taxon>
        <taxon>Pendulisporaceae</taxon>
        <taxon>Pendulispora</taxon>
    </lineage>
</organism>
<reference evidence="2" key="1">
    <citation type="submission" date="2021-12" db="EMBL/GenBank/DDBJ databases">
        <title>Discovery of the Pendulisporaceae a myxobacterial family with distinct sporulation behavior and unique specialized metabolism.</title>
        <authorList>
            <person name="Garcia R."/>
            <person name="Popoff A."/>
            <person name="Bader C.D."/>
            <person name="Loehr J."/>
            <person name="Walesch S."/>
            <person name="Walt C."/>
            <person name="Boldt J."/>
            <person name="Bunk B."/>
            <person name="Haeckl F.J.F.P.J."/>
            <person name="Gunesch A.P."/>
            <person name="Birkelbach J."/>
            <person name="Nuebel U."/>
            <person name="Pietschmann T."/>
            <person name="Bach T."/>
            <person name="Mueller R."/>
        </authorList>
    </citation>
    <scope>NUCLEOTIDE SEQUENCE</scope>
    <source>
        <strain evidence="2">MSr11367</strain>
    </source>
</reference>
<gene>
    <name evidence="2" type="ORF">LVJ94_45720</name>
</gene>
<dbReference type="Gene3D" id="3.90.550.10">
    <property type="entry name" value="Spore Coat Polysaccharide Biosynthesis Protein SpsA, Chain A"/>
    <property type="match status" value="1"/>
</dbReference>
<dbReference type="InterPro" id="IPR005835">
    <property type="entry name" value="NTP_transferase_dom"/>
</dbReference>
<dbReference type="InterPro" id="IPR050486">
    <property type="entry name" value="Mannose-1P_guanyltransferase"/>
</dbReference>
<keyword evidence="3" id="KW-1185">Reference proteome</keyword>
<name>A0ABZ2KZT8_9BACT</name>
<dbReference type="EMBL" id="CP089983">
    <property type="protein sequence ID" value="WXB04192.1"/>
    <property type="molecule type" value="Genomic_DNA"/>
</dbReference>
<protein>
    <submittedName>
        <fullName evidence="2">NTP transferase domain-containing protein</fullName>
    </submittedName>
</protein>
<dbReference type="RefSeq" id="WP_394833829.1">
    <property type="nucleotide sequence ID" value="NZ_CP089929.1"/>
</dbReference>
<feature type="domain" description="Nucleotidyl transferase" evidence="1">
    <location>
        <begin position="8"/>
        <end position="138"/>
    </location>
</feature>
<dbReference type="PANTHER" id="PTHR22572">
    <property type="entry name" value="SUGAR-1-PHOSPHATE GUANYL TRANSFERASE"/>
    <property type="match status" value="1"/>
</dbReference>
<evidence type="ECO:0000313" key="2">
    <source>
        <dbReference type="EMBL" id="WXB04192.1"/>
    </source>
</evidence>
<accession>A0ABZ2KZT8</accession>
<dbReference type="Proteomes" id="UP001374803">
    <property type="component" value="Chromosome"/>
</dbReference>